<dbReference type="InterPro" id="IPR049207">
    <property type="entry name" value="DUF4246_N"/>
</dbReference>
<proteinExistence type="predicted"/>
<dbReference type="PANTHER" id="PTHR33119">
    <property type="entry name" value="IFI3P"/>
    <property type="match status" value="1"/>
</dbReference>
<reference evidence="4" key="2">
    <citation type="submission" date="2023-05" db="EMBL/GenBank/DDBJ databases">
        <authorList>
            <consortium name="Lawrence Berkeley National Laboratory"/>
            <person name="Steindorff A."/>
            <person name="Hensen N."/>
            <person name="Bonometti L."/>
            <person name="Westerberg I."/>
            <person name="Brannstrom I.O."/>
            <person name="Guillou S."/>
            <person name="Cros-Aarteil S."/>
            <person name="Calhoun S."/>
            <person name="Haridas S."/>
            <person name="Kuo A."/>
            <person name="Mondo S."/>
            <person name="Pangilinan J."/>
            <person name="Riley R."/>
            <person name="Labutti K."/>
            <person name="Andreopoulos B."/>
            <person name="Lipzen A."/>
            <person name="Chen C."/>
            <person name="Yanf M."/>
            <person name="Daum C."/>
            <person name="Ng V."/>
            <person name="Clum A."/>
            <person name="Ohm R."/>
            <person name="Martin F."/>
            <person name="Silar P."/>
            <person name="Natvig D."/>
            <person name="Lalanne C."/>
            <person name="Gautier V."/>
            <person name="Ament-Velasquez S.L."/>
            <person name="Kruys A."/>
            <person name="Hutchinson M.I."/>
            <person name="Powell A.J."/>
            <person name="Barry K."/>
            <person name="Miller A.N."/>
            <person name="Grigoriev I.V."/>
            <person name="Debuchy R."/>
            <person name="Gladieux P."/>
            <person name="Thoren M.H."/>
            <person name="Johannesson H."/>
        </authorList>
    </citation>
    <scope>NUCLEOTIDE SEQUENCE</scope>
    <source>
        <strain evidence="4">CBS 103.79</strain>
    </source>
</reference>
<feature type="compositionally biased region" description="Basic and acidic residues" evidence="1">
    <location>
        <begin position="398"/>
        <end position="408"/>
    </location>
</feature>
<feature type="domain" description="DUF4246" evidence="2">
    <location>
        <begin position="125"/>
        <end position="597"/>
    </location>
</feature>
<dbReference type="PANTHER" id="PTHR33119:SF1">
    <property type="entry name" value="FE2OG DIOXYGENASE DOMAIN-CONTAINING PROTEIN"/>
    <property type="match status" value="1"/>
</dbReference>
<sequence length="702" mass="79788">MTEEYPGWNLDLRWTDQQGSPGTRGREFTYPMGIHYNCFGADSEMLLVREMAMMMAMERLTDKPNWHVKVFDDEIAGKWKAEALAWPDEDLWERIANPDYPTAHWSNWNRAEHGPEMPKNILNQECVDYCILELRHKAEYFLRTGVTPTLDATFSIAKSDTLVAPELHEALREAFTRLKADQAANPDWHPNTNETVQDLVHPSMYPLVYGRSRFLPEELVGVQDAVDKWAGKGEAIPRRPEWDQQLDRQGRRGFYSDTGIGGSGIDRNYWSTTYQWLPANLEFNDDGTVEFTSYINNLHPTKYLDIYVTIEKLLSTALPLWDQCITQYNSGTRLGPGRHKPRLHPENPDDENEENWNPGSKEEMLLREAEAAAKATGEPVQPPPAPGKRSFEEEDEISERWDETREPIHPAIPPFSPDQVKYDVDPSKALHKRFNQEGLQVIVKMASIELTPEKPEFSPGGWHVEGMMNEHIVGTALYYLDSENITDSHLDFRAMTSSYQDDWEIGQDAYHWMESVYGNSLGGGNGICLQNYGSVNTPQGRLLAFPNVFQHRVSGFKLADPTKPGHRRFIALWLIDPFTRVISTANVPPQQAEWWGESAFGALAKDKEAADASTLPPEVRQLLLERGLGGSQLAEATGGKEAAKLPAELLQMVRQQMGGGKDLPMTRAEAEEHREKLMKERSAFQQEARDGWSHSTYSFCEH</sequence>
<evidence type="ECO:0000259" key="3">
    <source>
        <dbReference type="Pfam" id="PF21666"/>
    </source>
</evidence>
<feature type="region of interest" description="Disordered" evidence="1">
    <location>
        <begin position="370"/>
        <end position="419"/>
    </location>
</feature>
<feature type="region of interest" description="Disordered" evidence="1">
    <location>
        <begin position="329"/>
        <end position="358"/>
    </location>
</feature>
<reference evidence="4" key="1">
    <citation type="journal article" date="2023" name="Mol. Phylogenet. Evol.">
        <title>Genome-scale phylogeny and comparative genomics of the fungal order Sordariales.</title>
        <authorList>
            <person name="Hensen N."/>
            <person name="Bonometti L."/>
            <person name="Westerberg I."/>
            <person name="Brannstrom I.O."/>
            <person name="Guillou S."/>
            <person name="Cros-Aarteil S."/>
            <person name="Calhoun S."/>
            <person name="Haridas S."/>
            <person name="Kuo A."/>
            <person name="Mondo S."/>
            <person name="Pangilinan J."/>
            <person name="Riley R."/>
            <person name="LaButti K."/>
            <person name="Andreopoulos B."/>
            <person name="Lipzen A."/>
            <person name="Chen C."/>
            <person name="Yan M."/>
            <person name="Daum C."/>
            <person name="Ng V."/>
            <person name="Clum A."/>
            <person name="Steindorff A."/>
            <person name="Ohm R.A."/>
            <person name="Martin F."/>
            <person name="Silar P."/>
            <person name="Natvig D.O."/>
            <person name="Lalanne C."/>
            <person name="Gautier V."/>
            <person name="Ament-Velasquez S.L."/>
            <person name="Kruys A."/>
            <person name="Hutchinson M.I."/>
            <person name="Powell A.J."/>
            <person name="Barry K."/>
            <person name="Miller A.N."/>
            <person name="Grigoriev I.V."/>
            <person name="Debuchy R."/>
            <person name="Gladieux P."/>
            <person name="Hiltunen Thoren M."/>
            <person name="Johannesson H."/>
        </authorList>
    </citation>
    <scope>NUCLEOTIDE SEQUENCE</scope>
    <source>
        <strain evidence="4">CBS 103.79</strain>
    </source>
</reference>
<gene>
    <name evidence="4" type="ORF">C8A05DRAFT_37207</name>
</gene>
<evidence type="ECO:0000313" key="5">
    <source>
        <dbReference type="Proteomes" id="UP001303889"/>
    </source>
</evidence>
<evidence type="ECO:0000313" key="4">
    <source>
        <dbReference type="EMBL" id="KAK3899199.1"/>
    </source>
</evidence>
<organism evidence="4 5">
    <name type="scientific">Staphylotrichum tortipilum</name>
    <dbReference type="NCBI Taxonomy" id="2831512"/>
    <lineage>
        <taxon>Eukaryota</taxon>
        <taxon>Fungi</taxon>
        <taxon>Dikarya</taxon>
        <taxon>Ascomycota</taxon>
        <taxon>Pezizomycotina</taxon>
        <taxon>Sordariomycetes</taxon>
        <taxon>Sordariomycetidae</taxon>
        <taxon>Sordariales</taxon>
        <taxon>Chaetomiaceae</taxon>
        <taxon>Staphylotrichum</taxon>
    </lineage>
</organism>
<keyword evidence="5" id="KW-1185">Reference proteome</keyword>
<dbReference type="Proteomes" id="UP001303889">
    <property type="component" value="Unassembled WGS sequence"/>
</dbReference>
<comment type="caution">
    <text evidence="4">The sequence shown here is derived from an EMBL/GenBank/DDBJ whole genome shotgun (WGS) entry which is preliminary data.</text>
</comment>
<dbReference type="EMBL" id="MU855820">
    <property type="protein sequence ID" value="KAK3899199.1"/>
    <property type="molecule type" value="Genomic_DNA"/>
</dbReference>
<dbReference type="InterPro" id="IPR025340">
    <property type="entry name" value="DUF4246"/>
</dbReference>
<accession>A0AAN6MET0</accession>
<protein>
    <submittedName>
        <fullName evidence="4">Uncharacterized protein</fullName>
    </submittedName>
</protein>
<evidence type="ECO:0000256" key="1">
    <source>
        <dbReference type="SAM" id="MobiDB-lite"/>
    </source>
</evidence>
<dbReference type="Pfam" id="PF14033">
    <property type="entry name" value="DUF4246"/>
    <property type="match status" value="1"/>
</dbReference>
<feature type="domain" description="DUF4246" evidence="3">
    <location>
        <begin position="5"/>
        <end position="82"/>
    </location>
</feature>
<dbReference type="InterPro" id="IPR049192">
    <property type="entry name" value="DUF4246_C"/>
</dbReference>
<dbReference type="Pfam" id="PF21666">
    <property type="entry name" value="DUF4246_N"/>
    <property type="match status" value="1"/>
</dbReference>
<evidence type="ECO:0000259" key="2">
    <source>
        <dbReference type="Pfam" id="PF14033"/>
    </source>
</evidence>
<dbReference type="AlphaFoldDB" id="A0AAN6MET0"/>
<name>A0AAN6MET0_9PEZI</name>